<sequence>MKTEWGFSKFISKNDLTHPSNGYLIDDKCVFGAEQEFKIANFSTLKDKWTSDEFTVGGHKWEIWVYPNGNGEASGRSLSITP</sequence>
<dbReference type="OrthoDB" id="1510855at2759"/>
<evidence type="ECO:0000313" key="3">
    <source>
        <dbReference type="Proteomes" id="UP000653305"/>
    </source>
</evidence>
<dbReference type="AlphaFoldDB" id="A0A830BXS1"/>
<dbReference type="InterPro" id="IPR002083">
    <property type="entry name" value="MATH/TRAF_dom"/>
</dbReference>
<dbReference type="InterPro" id="IPR008974">
    <property type="entry name" value="TRAF-like"/>
</dbReference>
<evidence type="ECO:0000313" key="2">
    <source>
        <dbReference type="EMBL" id="GFP92917.1"/>
    </source>
</evidence>
<protein>
    <recommendedName>
        <fullName evidence="1">MATH domain-containing protein</fullName>
    </recommendedName>
</protein>
<accession>A0A830BXS1</accession>
<evidence type="ECO:0000259" key="1">
    <source>
        <dbReference type="PROSITE" id="PS50144"/>
    </source>
</evidence>
<proteinExistence type="predicted"/>
<reference evidence="2" key="1">
    <citation type="submission" date="2020-07" db="EMBL/GenBank/DDBJ databases">
        <title>Ethylene signaling mediates host invasion by parasitic plants.</title>
        <authorList>
            <person name="Yoshida S."/>
        </authorList>
    </citation>
    <scope>NUCLEOTIDE SEQUENCE</scope>
    <source>
        <strain evidence="2">Okayama</strain>
    </source>
</reference>
<dbReference type="Pfam" id="PF22486">
    <property type="entry name" value="MATH_2"/>
    <property type="match status" value="2"/>
</dbReference>
<dbReference type="PROSITE" id="PS50144">
    <property type="entry name" value="MATH"/>
    <property type="match status" value="1"/>
</dbReference>
<keyword evidence="3" id="KW-1185">Reference proteome</keyword>
<feature type="domain" description="MATH" evidence="1">
    <location>
        <begin position="32"/>
        <end position="82"/>
    </location>
</feature>
<dbReference type="CDD" id="cd00121">
    <property type="entry name" value="MATH"/>
    <property type="match status" value="1"/>
</dbReference>
<organism evidence="2 3">
    <name type="scientific">Phtheirospermum japonicum</name>
    <dbReference type="NCBI Taxonomy" id="374723"/>
    <lineage>
        <taxon>Eukaryota</taxon>
        <taxon>Viridiplantae</taxon>
        <taxon>Streptophyta</taxon>
        <taxon>Embryophyta</taxon>
        <taxon>Tracheophyta</taxon>
        <taxon>Spermatophyta</taxon>
        <taxon>Magnoliopsida</taxon>
        <taxon>eudicotyledons</taxon>
        <taxon>Gunneridae</taxon>
        <taxon>Pentapetalae</taxon>
        <taxon>asterids</taxon>
        <taxon>lamiids</taxon>
        <taxon>Lamiales</taxon>
        <taxon>Orobanchaceae</taxon>
        <taxon>Orobanchaceae incertae sedis</taxon>
        <taxon>Phtheirospermum</taxon>
    </lineage>
</organism>
<name>A0A830BXS1_9LAMI</name>
<dbReference type="Gene3D" id="2.60.210.10">
    <property type="entry name" value="Apoptosis, Tumor Necrosis Factor Receptor Associated Protein 2, Chain A"/>
    <property type="match status" value="2"/>
</dbReference>
<dbReference type="SUPFAM" id="SSF49599">
    <property type="entry name" value="TRAF domain-like"/>
    <property type="match status" value="2"/>
</dbReference>
<dbReference type="PANTHER" id="PTHR46162">
    <property type="entry name" value="TRAF-LIKE FAMILY PROTEIN"/>
    <property type="match status" value="1"/>
</dbReference>
<dbReference type="PANTHER" id="PTHR46162:SF20">
    <property type="entry name" value="UBIQUITIN CARBOXYL-TERMINAL HYDROLASE 7-LIKE ISOFORM X1"/>
    <property type="match status" value="1"/>
</dbReference>
<gene>
    <name evidence="2" type="ORF">PHJA_001436000</name>
</gene>
<dbReference type="Proteomes" id="UP000653305">
    <property type="component" value="Unassembled WGS sequence"/>
</dbReference>
<comment type="caution">
    <text evidence="2">The sequence shown here is derived from an EMBL/GenBank/DDBJ whole genome shotgun (WGS) entry which is preliminary data.</text>
</comment>
<dbReference type="EMBL" id="BMAC01000294">
    <property type="protein sequence ID" value="GFP92917.1"/>
    <property type="molecule type" value="Genomic_DNA"/>
</dbReference>